<dbReference type="Proteomes" id="UP001595453">
    <property type="component" value="Unassembled WGS sequence"/>
</dbReference>
<dbReference type="PANTHER" id="PTHR36508:SF1">
    <property type="entry name" value="PROTEIN SLYX"/>
    <property type="match status" value="1"/>
</dbReference>
<proteinExistence type="inferred from homology"/>
<protein>
    <recommendedName>
        <fullName evidence="1">Protein SlyX homolog</fullName>
    </recommendedName>
</protein>
<dbReference type="EMBL" id="JBHRSD010000021">
    <property type="protein sequence ID" value="MFC3033344.1"/>
    <property type="molecule type" value="Genomic_DNA"/>
</dbReference>
<evidence type="ECO:0000313" key="4">
    <source>
        <dbReference type="EMBL" id="MFC3033344.1"/>
    </source>
</evidence>
<dbReference type="Gene3D" id="1.20.5.300">
    <property type="match status" value="1"/>
</dbReference>
<comment type="caution">
    <text evidence="4">The sequence shown here is derived from an EMBL/GenBank/DDBJ whole genome shotgun (WGS) entry which is preliminary data.</text>
</comment>
<dbReference type="HAMAP" id="MF_00715">
    <property type="entry name" value="SlyX"/>
    <property type="match status" value="1"/>
</dbReference>
<evidence type="ECO:0000256" key="2">
    <source>
        <dbReference type="SAM" id="Coils"/>
    </source>
</evidence>
<dbReference type="RefSeq" id="WP_377124759.1">
    <property type="nucleotide sequence ID" value="NZ_JBHRSD010000021.1"/>
</dbReference>
<dbReference type="PANTHER" id="PTHR36508">
    <property type="entry name" value="PROTEIN SLYX"/>
    <property type="match status" value="1"/>
</dbReference>
<evidence type="ECO:0000313" key="5">
    <source>
        <dbReference type="Proteomes" id="UP001595453"/>
    </source>
</evidence>
<feature type="region of interest" description="Disordered" evidence="3">
    <location>
        <begin position="51"/>
        <end position="70"/>
    </location>
</feature>
<dbReference type="InterPro" id="IPR007236">
    <property type="entry name" value="SlyX"/>
</dbReference>
<name>A0ABV7CL19_9GAMM</name>
<dbReference type="Pfam" id="PF04102">
    <property type="entry name" value="SlyX"/>
    <property type="match status" value="1"/>
</dbReference>
<accession>A0ABV7CL19</accession>
<organism evidence="4 5">
    <name type="scientific">Pseudoalteromonas fenneropenaei</name>
    <dbReference type="NCBI Taxonomy" id="1737459"/>
    <lineage>
        <taxon>Bacteria</taxon>
        <taxon>Pseudomonadati</taxon>
        <taxon>Pseudomonadota</taxon>
        <taxon>Gammaproteobacteria</taxon>
        <taxon>Alteromonadales</taxon>
        <taxon>Pseudoalteromonadaceae</taxon>
        <taxon>Pseudoalteromonas</taxon>
    </lineage>
</organism>
<evidence type="ECO:0000256" key="3">
    <source>
        <dbReference type="SAM" id="MobiDB-lite"/>
    </source>
</evidence>
<evidence type="ECO:0000256" key="1">
    <source>
        <dbReference type="HAMAP-Rule" id="MF_00715"/>
    </source>
</evidence>
<sequence length="70" mass="8076">MMSLEDRVSELEARIAFQDETIDILNDELQIHQQHLAKMQRQLELLAEKIKESGNGGMLHPSQEPPPPHY</sequence>
<keyword evidence="5" id="KW-1185">Reference proteome</keyword>
<feature type="coiled-coil region" evidence="2">
    <location>
        <begin position="1"/>
        <end position="49"/>
    </location>
</feature>
<comment type="similarity">
    <text evidence="1">Belongs to the SlyX family.</text>
</comment>
<keyword evidence="2" id="KW-0175">Coiled coil</keyword>
<reference evidence="5" key="1">
    <citation type="journal article" date="2019" name="Int. J. Syst. Evol. Microbiol.">
        <title>The Global Catalogue of Microorganisms (GCM) 10K type strain sequencing project: providing services to taxonomists for standard genome sequencing and annotation.</title>
        <authorList>
            <consortium name="The Broad Institute Genomics Platform"/>
            <consortium name="The Broad Institute Genome Sequencing Center for Infectious Disease"/>
            <person name="Wu L."/>
            <person name="Ma J."/>
        </authorList>
    </citation>
    <scope>NUCLEOTIDE SEQUENCE [LARGE SCALE GENOMIC DNA]</scope>
    <source>
        <strain evidence="5">KCTC 42730</strain>
    </source>
</reference>
<gene>
    <name evidence="1" type="primary">slyX</name>
    <name evidence="4" type="ORF">ACFOEE_12510</name>
</gene>